<feature type="domain" description="Response regulatory" evidence="3">
    <location>
        <begin position="95"/>
        <end position="211"/>
    </location>
</feature>
<dbReference type="EMBL" id="REFJ01000004">
    <property type="protein sequence ID" value="RMA79274.1"/>
    <property type="molecule type" value="Genomic_DNA"/>
</dbReference>
<gene>
    <name evidence="5" type="ORF">DFR27_1713</name>
</gene>
<evidence type="ECO:0000256" key="1">
    <source>
        <dbReference type="PROSITE-ProRule" id="PRU00169"/>
    </source>
</evidence>
<evidence type="ECO:0000259" key="3">
    <source>
        <dbReference type="PROSITE" id="PS50110"/>
    </source>
</evidence>
<accession>A0A3M0A4G5</accession>
<dbReference type="Pfam" id="PF00211">
    <property type="entry name" value="Guanylate_cyc"/>
    <property type="match status" value="1"/>
</dbReference>
<dbReference type="InterPro" id="IPR029787">
    <property type="entry name" value="Nucleotide_cyclase"/>
</dbReference>
<dbReference type="Pfam" id="PF00072">
    <property type="entry name" value="Response_reg"/>
    <property type="match status" value="1"/>
</dbReference>
<evidence type="ECO:0000313" key="5">
    <source>
        <dbReference type="EMBL" id="RMA79274.1"/>
    </source>
</evidence>
<dbReference type="PROSITE" id="PS50125">
    <property type="entry name" value="GUANYLATE_CYCLASE_2"/>
    <property type="match status" value="1"/>
</dbReference>
<sequence>MVLMSSFDVLPSALAAAHYYFCAANEQELAEQLNELWRTQQLEALHRAIESALNSNDSTPKDVHYIAALQELKNLQVHLHSLRFEKLKATDNKGHILVVSPDEPIRKQVCRPLERIGHHLKIASSERSTYDALARQHSELILIDLAVDNFRGLQLLRKLKADPQYSNLPIILFAKSPNTDIAAEAISSGAYDFLSKPFQGAMFNARIAAALNNSQQRELEDFENRQAERKHQLMHQLAGRFLNHAVVDTLLSQPQGTDLGGELREVTLLMCDMRGFTTIADSLEPQQVVTLLNHYLGAMTEVVHEHGGIVNEFEGDSLLALFNAPLQLHEHTVSALRCAVAMQQAIQEVNEKNARDQLPNIGIGVGVVRGEVVVGNMGSERRTKYGVVGSPVNLAARLQSAAAAGEIVALASQLGEGAGGARILRTQKVLPKGFLNEVEVAVLVAPDVEV</sequence>
<dbReference type="PANTHER" id="PTHR43081">
    <property type="entry name" value="ADENYLATE CYCLASE, TERMINAL-DIFFERENTIATION SPECIFIC-RELATED"/>
    <property type="match status" value="1"/>
</dbReference>
<dbReference type="GO" id="GO:0009190">
    <property type="term" value="P:cyclic nucleotide biosynthetic process"/>
    <property type="evidence" value="ECO:0007669"/>
    <property type="project" value="InterPro"/>
</dbReference>
<dbReference type="SUPFAM" id="SSF52172">
    <property type="entry name" value="CheY-like"/>
    <property type="match status" value="1"/>
</dbReference>
<dbReference type="InterPro" id="IPR011006">
    <property type="entry name" value="CheY-like_superfamily"/>
</dbReference>
<dbReference type="CDD" id="cd07302">
    <property type="entry name" value="CHD"/>
    <property type="match status" value="1"/>
</dbReference>
<feature type="coiled-coil region" evidence="2">
    <location>
        <begin position="205"/>
        <end position="232"/>
    </location>
</feature>
<feature type="domain" description="Guanylate cyclase" evidence="4">
    <location>
        <begin position="267"/>
        <end position="399"/>
    </location>
</feature>
<evidence type="ECO:0000256" key="2">
    <source>
        <dbReference type="SAM" id="Coils"/>
    </source>
</evidence>
<dbReference type="Gene3D" id="3.40.50.2300">
    <property type="match status" value="1"/>
</dbReference>
<dbReference type="GO" id="GO:0000160">
    <property type="term" value="P:phosphorelay signal transduction system"/>
    <property type="evidence" value="ECO:0007669"/>
    <property type="project" value="InterPro"/>
</dbReference>
<dbReference type="Proteomes" id="UP000267187">
    <property type="component" value="Unassembled WGS sequence"/>
</dbReference>
<organism evidence="5 6">
    <name type="scientific">Umboniibacter marinipuniceus</name>
    <dbReference type="NCBI Taxonomy" id="569599"/>
    <lineage>
        <taxon>Bacteria</taxon>
        <taxon>Pseudomonadati</taxon>
        <taxon>Pseudomonadota</taxon>
        <taxon>Gammaproteobacteria</taxon>
        <taxon>Cellvibrionales</taxon>
        <taxon>Cellvibrionaceae</taxon>
        <taxon>Umboniibacter</taxon>
    </lineage>
</organism>
<dbReference type="AlphaFoldDB" id="A0A3M0A4G5"/>
<dbReference type="InterPro" id="IPR050697">
    <property type="entry name" value="Adenylyl/Guanylyl_Cyclase_3/4"/>
</dbReference>
<dbReference type="Gene3D" id="3.30.70.1230">
    <property type="entry name" value="Nucleotide cyclase"/>
    <property type="match status" value="1"/>
</dbReference>
<dbReference type="InterPro" id="IPR001789">
    <property type="entry name" value="Sig_transdc_resp-reg_receiver"/>
</dbReference>
<evidence type="ECO:0000313" key="6">
    <source>
        <dbReference type="Proteomes" id="UP000267187"/>
    </source>
</evidence>
<dbReference type="SMART" id="SM00448">
    <property type="entry name" value="REC"/>
    <property type="match status" value="1"/>
</dbReference>
<reference evidence="5 6" key="1">
    <citation type="submission" date="2018-10" db="EMBL/GenBank/DDBJ databases">
        <title>Genomic Encyclopedia of Type Strains, Phase IV (KMG-IV): sequencing the most valuable type-strain genomes for metagenomic binning, comparative biology and taxonomic classification.</title>
        <authorList>
            <person name="Goeker M."/>
        </authorList>
    </citation>
    <scope>NUCLEOTIDE SEQUENCE [LARGE SCALE GENOMIC DNA]</scope>
    <source>
        <strain evidence="5 6">DSM 25080</strain>
    </source>
</reference>
<dbReference type="PROSITE" id="PS50110">
    <property type="entry name" value="RESPONSE_REGULATORY"/>
    <property type="match status" value="1"/>
</dbReference>
<dbReference type="GO" id="GO:0004016">
    <property type="term" value="F:adenylate cyclase activity"/>
    <property type="evidence" value="ECO:0007669"/>
    <property type="project" value="UniProtKB-ARBA"/>
</dbReference>
<protein>
    <submittedName>
        <fullName evidence="5">Class 3 adenylate cyclase</fullName>
    </submittedName>
</protein>
<dbReference type="PANTHER" id="PTHR43081:SF1">
    <property type="entry name" value="ADENYLATE CYCLASE, TERMINAL-DIFFERENTIATION SPECIFIC"/>
    <property type="match status" value="1"/>
</dbReference>
<comment type="caution">
    <text evidence="5">The sequence shown here is derived from an EMBL/GenBank/DDBJ whole genome shotgun (WGS) entry which is preliminary data.</text>
</comment>
<keyword evidence="6" id="KW-1185">Reference proteome</keyword>
<evidence type="ECO:0000259" key="4">
    <source>
        <dbReference type="PROSITE" id="PS50125"/>
    </source>
</evidence>
<keyword evidence="2" id="KW-0175">Coiled coil</keyword>
<dbReference type="OrthoDB" id="9806704at2"/>
<dbReference type="InterPro" id="IPR001054">
    <property type="entry name" value="A/G_cyclase"/>
</dbReference>
<feature type="modified residue" description="4-aspartylphosphate" evidence="1">
    <location>
        <position position="144"/>
    </location>
</feature>
<keyword evidence="1" id="KW-0597">Phosphoprotein</keyword>
<dbReference type="SMART" id="SM00044">
    <property type="entry name" value="CYCc"/>
    <property type="match status" value="1"/>
</dbReference>
<name>A0A3M0A4G5_9GAMM</name>
<proteinExistence type="predicted"/>
<dbReference type="SUPFAM" id="SSF55073">
    <property type="entry name" value="Nucleotide cyclase"/>
    <property type="match status" value="1"/>
</dbReference>